<reference evidence="3" key="2">
    <citation type="submission" date="2015-01" db="EMBL/GenBank/DDBJ databases">
        <title>Evolutionary Origins and Diversification of the Mycorrhizal Mutualists.</title>
        <authorList>
            <consortium name="DOE Joint Genome Institute"/>
            <consortium name="Mycorrhizal Genomics Consortium"/>
            <person name="Kohler A."/>
            <person name="Kuo A."/>
            <person name="Nagy L.G."/>
            <person name="Floudas D."/>
            <person name="Copeland A."/>
            <person name="Barry K.W."/>
            <person name="Cichocki N."/>
            <person name="Veneault-Fourrey C."/>
            <person name="LaButti K."/>
            <person name="Lindquist E.A."/>
            <person name="Lipzen A."/>
            <person name="Lundell T."/>
            <person name="Morin E."/>
            <person name="Murat C."/>
            <person name="Riley R."/>
            <person name="Ohm R."/>
            <person name="Sun H."/>
            <person name="Tunlid A."/>
            <person name="Henrissat B."/>
            <person name="Grigoriev I.V."/>
            <person name="Hibbett D.S."/>
            <person name="Martin F."/>
        </authorList>
    </citation>
    <scope>NUCLEOTIDE SEQUENCE [LARGE SCALE GENOMIC DNA]</scope>
    <source>
        <strain evidence="3">MAFF 305830</strain>
    </source>
</reference>
<dbReference type="HOGENOM" id="CLU_2795564_0_0_1"/>
<name>A0A0C3AJY7_SERVB</name>
<reference evidence="2 3" key="1">
    <citation type="submission" date="2014-04" db="EMBL/GenBank/DDBJ databases">
        <authorList>
            <consortium name="DOE Joint Genome Institute"/>
            <person name="Kuo A."/>
            <person name="Zuccaro A."/>
            <person name="Kohler A."/>
            <person name="Nagy L.G."/>
            <person name="Floudas D."/>
            <person name="Copeland A."/>
            <person name="Barry K.W."/>
            <person name="Cichocki N."/>
            <person name="Veneault-Fourrey C."/>
            <person name="LaButti K."/>
            <person name="Lindquist E.A."/>
            <person name="Lipzen A."/>
            <person name="Lundell T."/>
            <person name="Morin E."/>
            <person name="Murat C."/>
            <person name="Sun H."/>
            <person name="Tunlid A."/>
            <person name="Henrissat B."/>
            <person name="Grigoriev I.V."/>
            <person name="Hibbett D.S."/>
            <person name="Martin F."/>
            <person name="Nordberg H.P."/>
            <person name="Cantor M.N."/>
            <person name="Hua S.X."/>
        </authorList>
    </citation>
    <scope>NUCLEOTIDE SEQUENCE [LARGE SCALE GENOMIC DNA]</scope>
    <source>
        <strain evidence="2 3">MAFF 305830</strain>
    </source>
</reference>
<proteinExistence type="predicted"/>
<sequence length="68" mass="7614">MNARTQRLARVHRASNGSIMQGTKGAKENDASNAGSSARRSIKQDDVCKEWPCKKYFRYVVVLRNVSA</sequence>
<accession>A0A0C3AJY7</accession>
<keyword evidence="3" id="KW-1185">Reference proteome</keyword>
<feature type="region of interest" description="Disordered" evidence="1">
    <location>
        <begin position="1"/>
        <end position="43"/>
    </location>
</feature>
<dbReference type="EMBL" id="KN824319">
    <property type="protein sequence ID" value="KIM24915.1"/>
    <property type="molecule type" value="Genomic_DNA"/>
</dbReference>
<organism evidence="2 3">
    <name type="scientific">Serendipita vermifera MAFF 305830</name>
    <dbReference type="NCBI Taxonomy" id="933852"/>
    <lineage>
        <taxon>Eukaryota</taxon>
        <taxon>Fungi</taxon>
        <taxon>Dikarya</taxon>
        <taxon>Basidiomycota</taxon>
        <taxon>Agaricomycotina</taxon>
        <taxon>Agaricomycetes</taxon>
        <taxon>Sebacinales</taxon>
        <taxon>Serendipitaceae</taxon>
        <taxon>Serendipita</taxon>
    </lineage>
</organism>
<evidence type="ECO:0000313" key="3">
    <source>
        <dbReference type="Proteomes" id="UP000054097"/>
    </source>
</evidence>
<evidence type="ECO:0000313" key="2">
    <source>
        <dbReference type="EMBL" id="KIM24915.1"/>
    </source>
</evidence>
<dbReference type="AlphaFoldDB" id="A0A0C3AJY7"/>
<dbReference type="Proteomes" id="UP000054097">
    <property type="component" value="Unassembled WGS sequence"/>
</dbReference>
<gene>
    <name evidence="2" type="ORF">M408DRAFT_228451</name>
</gene>
<evidence type="ECO:0000256" key="1">
    <source>
        <dbReference type="SAM" id="MobiDB-lite"/>
    </source>
</evidence>
<protein>
    <submittedName>
        <fullName evidence="2">Uncharacterized protein</fullName>
    </submittedName>
</protein>